<name>A0A8X6WZS8_9ARAC</name>
<dbReference type="AlphaFoldDB" id="A0A8X6WZS8"/>
<keyword evidence="1" id="KW-0472">Membrane</keyword>
<dbReference type="Proteomes" id="UP000886998">
    <property type="component" value="Unassembled WGS sequence"/>
</dbReference>
<keyword evidence="3" id="KW-1185">Reference proteome</keyword>
<sequence length="82" mass="9914">LFLYFLGPDGQEQIVMLKKDSVFLMRSQVYLNQKIKVLPLVCLKHYMYIWFRTISQCIWSTCRFLLLNMGKKLRKNRKLLVL</sequence>
<evidence type="ECO:0000313" key="2">
    <source>
        <dbReference type="EMBL" id="GFY44353.1"/>
    </source>
</evidence>
<feature type="transmembrane region" description="Helical" evidence="1">
    <location>
        <begin position="47"/>
        <end position="67"/>
    </location>
</feature>
<organism evidence="2 3">
    <name type="scientific">Trichonephila inaurata madagascariensis</name>
    <dbReference type="NCBI Taxonomy" id="2747483"/>
    <lineage>
        <taxon>Eukaryota</taxon>
        <taxon>Metazoa</taxon>
        <taxon>Ecdysozoa</taxon>
        <taxon>Arthropoda</taxon>
        <taxon>Chelicerata</taxon>
        <taxon>Arachnida</taxon>
        <taxon>Araneae</taxon>
        <taxon>Araneomorphae</taxon>
        <taxon>Entelegynae</taxon>
        <taxon>Araneoidea</taxon>
        <taxon>Nephilidae</taxon>
        <taxon>Trichonephila</taxon>
        <taxon>Trichonephila inaurata</taxon>
    </lineage>
</organism>
<proteinExistence type="predicted"/>
<reference evidence="2" key="1">
    <citation type="submission" date="2020-08" db="EMBL/GenBank/DDBJ databases">
        <title>Multicomponent nature underlies the extraordinary mechanical properties of spider dragline silk.</title>
        <authorList>
            <person name="Kono N."/>
            <person name="Nakamura H."/>
            <person name="Mori M."/>
            <person name="Yoshida Y."/>
            <person name="Ohtoshi R."/>
            <person name="Malay A.D."/>
            <person name="Moran D.A.P."/>
            <person name="Tomita M."/>
            <person name="Numata K."/>
            <person name="Arakawa K."/>
        </authorList>
    </citation>
    <scope>NUCLEOTIDE SEQUENCE</scope>
</reference>
<feature type="non-terminal residue" evidence="2">
    <location>
        <position position="82"/>
    </location>
</feature>
<keyword evidence="1" id="KW-0812">Transmembrane</keyword>
<dbReference type="EMBL" id="BMAV01004200">
    <property type="protein sequence ID" value="GFY44353.1"/>
    <property type="molecule type" value="Genomic_DNA"/>
</dbReference>
<evidence type="ECO:0000256" key="1">
    <source>
        <dbReference type="SAM" id="Phobius"/>
    </source>
</evidence>
<comment type="caution">
    <text evidence="2">The sequence shown here is derived from an EMBL/GenBank/DDBJ whole genome shotgun (WGS) entry which is preliminary data.</text>
</comment>
<protein>
    <submittedName>
        <fullName evidence="2">Uncharacterized protein</fullName>
    </submittedName>
</protein>
<keyword evidence="1" id="KW-1133">Transmembrane helix</keyword>
<gene>
    <name evidence="2" type="ORF">TNIN_371651</name>
</gene>
<evidence type="ECO:0000313" key="3">
    <source>
        <dbReference type="Proteomes" id="UP000886998"/>
    </source>
</evidence>
<accession>A0A8X6WZS8</accession>